<keyword evidence="6" id="KW-0472">Membrane</keyword>
<keyword evidence="4 7" id="KW-0808">Transferase</keyword>
<reference evidence="7 8" key="1">
    <citation type="journal article" date="2018" name="Int. J. Syst. Evol. Microbiol.">
        <title>Lactobacillus bambusae sp. nov., isolated from a traditional fermented Ma-bamboo shoots of Taiwan.</title>
        <authorList>
            <person name="Wang L.-T."/>
        </authorList>
    </citation>
    <scope>NUCLEOTIDE SEQUENCE [LARGE SCALE GENOMIC DNA]</scope>
    <source>
        <strain evidence="7 8">BS-W1</strain>
    </source>
</reference>
<dbReference type="PANTHER" id="PTHR37316">
    <property type="entry name" value="TEICHOIC ACID GLYCEROL-PHOSPHATE PRIMASE"/>
    <property type="match status" value="1"/>
</dbReference>
<comment type="caution">
    <text evidence="7">The sequence shown here is derived from an EMBL/GenBank/DDBJ whole genome shotgun (WGS) entry which is preliminary data.</text>
</comment>
<evidence type="ECO:0000256" key="2">
    <source>
        <dbReference type="ARBA" id="ARBA00010488"/>
    </source>
</evidence>
<keyword evidence="5" id="KW-0777">Teichoic acid biosynthesis</keyword>
<dbReference type="Gene3D" id="3.40.50.11820">
    <property type="match status" value="1"/>
</dbReference>
<dbReference type="OrthoDB" id="9811865at2"/>
<keyword evidence="3" id="KW-1003">Cell membrane</keyword>
<dbReference type="InterPro" id="IPR051612">
    <property type="entry name" value="Teichoic_Acid_Biosynth"/>
</dbReference>
<proteinExistence type="inferred from homology"/>
<evidence type="ECO:0000313" key="7">
    <source>
        <dbReference type="EMBL" id="PWG01107.1"/>
    </source>
</evidence>
<dbReference type="PANTHER" id="PTHR37316:SF1">
    <property type="entry name" value="TEICHOIC ACID GLYCEROL-PHOSPHATE PRIMASE"/>
    <property type="match status" value="1"/>
</dbReference>
<dbReference type="GO" id="GO:0019350">
    <property type="term" value="P:teichoic acid biosynthetic process"/>
    <property type="evidence" value="ECO:0007669"/>
    <property type="project" value="UniProtKB-KW"/>
</dbReference>
<dbReference type="InterPro" id="IPR043148">
    <property type="entry name" value="TagF_C"/>
</dbReference>
<gene>
    <name evidence="7" type="ORF">DCM90_00880</name>
</gene>
<dbReference type="GO" id="GO:0005886">
    <property type="term" value="C:plasma membrane"/>
    <property type="evidence" value="ECO:0007669"/>
    <property type="project" value="UniProtKB-SubCell"/>
</dbReference>
<evidence type="ECO:0000256" key="5">
    <source>
        <dbReference type="ARBA" id="ARBA00022944"/>
    </source>
</evidence>
<dbReference type="Pfam" id="PF04464">
    <property type="entry name" value="Glyphos_transf"/>
    <property type="match status" value="1"/>
</dbReference>
<evidence type="ECO:0000313" key="8">
    <source>
        <dbReference type="Proteomes" id="UP000245080"/>
    </source>
</evidence>
<dbReference type="SUPFAM" id="SSF53756">
    <property type="entry name" value="UDP-Glycosyltransferase/glycogen phosphorylase"/>
    <property type="match status" value="1"/>
</dbReference>
<dbReference type="Gene3D" id="3.40.50.12580">
    <property type="match status" value="1"/>
</dbReference>
<dbReference type="Proteomes" id="UP000245080">
    <property type="component" value="Unassembled WGS sequence"/>
</dbReference>
<comment type="similarity">
    <text evidence="2">Belongs to the CDP-glycerol glycerophosphotransferase family.</text>
</comment>
<evidence type="ECO:0000256" key="4">
    <source>
        <dbReference type="ARBA" id="ARBA00022679"/>
    </source>
</evidence>
<evidence type="ECO:0000256" key="3">
    <source>
        <dbReference type="ARBA" id="ARBA00022475"/>
    </source>
</evidence>
<name>A0A2V1N1I4_9LACO</name>
<dbReference type="InterPro" id="IPR007554">
    <property type="entry name" value="Glycerophosphate_synth"/>
</dbReference>
<dbReference type="AlphaFoldDB" id="A0A2V1N1I4"/>
<accession>A0A2V1N1I4</accession>
<protein>
    <submittedName>
        <fullName evidence="7">CDP-glycerol--poly(Glycerophosphate) glycerophosphotransferase</fullName>
    </submittedName>
</protein>
<sequence>MSFGNNLGLIKAFQDQMPEGSELIVFYRPNTEAEATELAAYGVRTIPFRDNMNFVLNGLPLLMTARVLFCDNYYAFLGGLAHPHKMRIVQLWHANGAIKQFGWEDPATSTRSSADQRRFQAVYDQFDEYVVASKMMARVFENSYHVPASRMEYLGYPRSDRLFNAKWRKRAQKRVYRLAPELKGRRVLLYAPTYREGITYHAPKGMREALLADPNAIAVVKLHPLLTSSQAQLTYEFGSRVKFYDQLTTTDLLTVAETVVTDYSSVAFDYSLLPNAHSLLFFMFDLDDYQNNPGIQKDLLDWLPSEPLKTVDDLEHAVVLDSATDFKDFNQNWNTYNDGHATKRVTARYLALLQS</sequence>
<dbReference type="EMBL" id="QCXQ01000001">
    <property type="protein sequence ID" value="PWG01107.1"/>
    <property type="molecule type" value="Genomic_DNA"/>
</dbReference>
<keyword evidence="8" id="KW-1185">Reference proteome</keyword>
<evidence type="ECO:0000256" key="6">
    <source>
        <dbReference type="ARBA" id="ARBA00023136"/>
    </source>
</evidence>
<dbReference type="GO" id="GO:0047355">
    <property type="term" value="F:CDP-glycerol glycerophosphotransferase activity"/>
    <property type="evidence" value="ECO:0007669"/>
    <property type="project" value="InterPro"/>
</dbReference>
<evidence type="ECO:0000256" key="1">
    <source>
        <dbReference type="ARBA" id="ARBA00004202"/>
    </source>
</evidence>
<dbReference type="InterPro" id="IPR043149">
    <property type="entry name" value="TagF_N"/>
</dbReference>
<comment type="subcellular location">
    <subcellularLocation>
        <location evidence="1">Cell membrane</location>
        <topology evidence="1">Peripheral membrane protein</topology>
    </subcellularLocation>
</comment>
<organism evidence="7 8">
    <name type="scientific">Levilactobacillus bambusae</name>
    <dbReference type="NCBI Taxonomy" id="2024736"/>
    <lineage>
        <taxon>Bacteria</taxon>
        <taxon>Bacillati</taxon>
        <taxon>Bacillota</taxon>
        <taxon>Bacilli</taxon>
        <taxon>Lactobacillales</taxon>
        <taxon>Lactobacillaceae</taxon>
        <taxon>Levilactobacillus</taxon>
    </lineage>
</organism>